<dbReference type="PROSITE" id="PS51257">
    <property type="entry name" value="PROKAR_LIPOPROTEIN"/>
    <property type="match status" value="1"/>
</dbReference>
<dbReference type="SUPFAM" id="SSF141868">
    <property type="entry name" value="EAL domain-like"/>
    <property type="match status" value="1"/>
</dbReference>
<dbReference type="PANTHER" id="PTHR33121">
    <property type="entry name" value="CYCLIC DI-GMP PHOSPHODIESTERASE PDEF"/>
    <property type="match status" value="1"/>
</dbReference>
<sequence length="479" mass="55929">MNIKYMKLYTLIVCSTFFLIIFACCTYLLYQYDIDKKIQNEYEIQLKTFNSVVNSKETLASMFSKMTIPTLAEQRELKRYVSDHKDVSSVSVIYKDYYVYSTFGNRLYSMKMKAVKGFSIKVKSLLTHKPTLSYTLQVGANTYLKIYFKPLRFNVIDSIGRGYITVFDNIEIGEGNQLVRHVLLGHHDEYHFHLDDADFFVVVDPALALKQFVETKYVYLLMLLLVCMVSSYISAAYSKKIWVRICIKRNIIRPYLQPIVNNEGNIIGAEVLARWITKKGQVLPPHVFIPYIESKHLTSLLTCSLMTQVYQSQLMLVSKHLKLSFNLTERCLFDESIYKASLLLAPKFELVLEFTESAPFSNTHVKARMEKFHQNGMFFALDDYGTGYSAPYYLTDYDFDYLKIDRCFIEQIEHNPKSIHVVESLVRLAQKLQLSVISEGVETEKQKQMLDQWGIKQYQGFYFYKPMSVDSFMDIYRSH</sequence>
<dbReference type="Pfam" id="PF00563">
    <property type="entry name" value="EAL"/>
    <property type="match status" value="1"/>
</dbReference>
<comment type="caution">
    <text evidence="3">The sequence shown here is derived from an EMBL/GenBank/DDBJ whole genome shotgun (WGS) entry which is preliminary data.</text>
</comment>
<evidence type="ECO:0000256" key="1">
    <source>
        <dbReference type="SAM" id="Phobius"/>
    </source>
</evidence>
<dbReference type="Proteomes" id="UP000238730">
    <property type="component" value="Unassembled WGS sequence"/>
</dbReference>
<keyword evidence="1" id="KW-0812">Transmembrane</keyword>
<dbReference type="Gene3D" id="3.20.20.450">
    <property type="entry name" value="EAL domain"/>
    <property type="match status" value="1"/>
</dbReference>
<dbReference type="CDD" id="cd01948">
    <property type="entry name" value="EAL"/>
    <property type="match status" value="1"/>
</dbReference>
<organism evidence="3 4">
    <name type="scientific">Photobacterium angustum</name>
    <dbReference type="NCBI Taxonomy" id="661"/>
    <lineage>
        <taxon>Bacteria</taxon>
        <taxon>Pseudomonadati</taxon>
        <taxon>Pseudomonadota</taxon>
        <taxon>Gammaproteobacteria</taxon>
        <taxon>Vibrionales</taxon>
        <taxon>Vibrionaceae</taxon>
        <taxon>Photobacterium</taxon>
    </lineage>
</organism>
<dbReference type="OrthoDB" id="675397at2"/>
<keyword evidence="1" id="KW-0472">Membrane</keyword>
<accession>A0A2S7VI92</accession>
<dbReference type="PROSITE" id="PS50883">
    <property type="entry name" value="EAL"/>
    <property type="match status" value="1"/>
</dbReference>
<feature type="transmembrane region" description="Helical" evidence="1">
    <location>
        <begin position="217"/>
        <end position="237"/>
    </location>
</feature>
<feature type="domain" description="EAL" evidence="2">
    <location>
        <begin position="236"/>
        <end position="479"/>
    </location>
</feature>
<dbReference type="EMBL" id="MSCJ01000003">
    <property type="protein sequence ID" value="PQJ61799.1"/>
    <property type="molecule type" value="Genomic_DNA"/>
</dbReference>
<evidence type="ECO:0000259" key="2">
    <source>
        <dbReference type="PROSITE" id="PS50883"/>
    </source>
</evidence>
<evidence type="ECO:0000313" key="3">
    <source>
        <dbReference type="EMBL" id="PQJ61799.1"/>
    </source>
</evidence>
<dbReference type="PANTHER" id="PTHR33121:SF81">
    <property type="entry name" value="CYCLIC DI-GMP PHOSPHODIESTERASE PDEB-RELATED"/>
    <property type="match status" value="1"/>
</dbReference>
<dbReference type="RefSeq" id="WP_105061666.1">
    <property type="nucleotide sequence ID" value="NZ_MSCJ01000003.1"/>
</dbReference>
<protein>
    <submittedName>
        <fullName evidence="3">Diguanylate phosphodiesterase</fullName>
    </submittedName>
</protein>
<dbReference type="InterPro" id="IPR035919">
    <property type="entry name" value="EAL_sf"/>
</dbReference>
<keyword evidence="1" id="KW-1133">Transmembrane helix</keyword>
<evidence type="ECO:0000313" key="4">
    <source>
        <dbReference type="Proteomes" id="UP000238730"/>
    </source>
</evidence>
<dbReference type="GO" id="GO:0071111">
    <property type="term" value="F:cyclic-guanylate-specific phosphodiesterase activity"/>
    <property type="evidence" value="ECO:0007669"/>
    <property type="project" value="InterPro"/>
</dbReference>
<dbReference type="AlphaFoldDB" id="A0A2S7VI92"/>
<name>A0A2S7VI92_PHOAN</name>
<dbReference type="SMART" id="SM00052">
    <property type="entry name" value="EAL"/>
    <property type="match status" value="1"/>
</dbReference>
<gene>
    <name evidence="3" type="ORF">BTO08_16100</name>
</gene>
<proteinExistence type="predicted"/>
<reference evidence="3 4" key="1">
    <citation type="submission" date="2016-12" db="EMBL/GenBank/DDBJ databases">
        <title>Diversity of luminous bacteria.</title>
        <authorList>
            <person name="Yoshizawa S."/>
            <person name="Kogure K."/>
        </authorList>
    </citation>
    <scope>NUCLEOTIDE SEQUENCE [LARGE SCALE GENOMIC DNA]</scope>
    <source>
        <strain evidence="3 4">LC1-200</strain>
    </source>
</reference>
<feature type="transmembrane region" description="Helical" evidence="1">
    <location>
        <begin position="6"/>
        <end position="30"/>
    </location>
</feature>
<dbReference type="InterPro" id="IPR050706">
    <property type="entry name" value="Cyclic-di-GMP_PDE-like"/>
</dbReference>
<dbReference type="InterPro" id="IPR001633">
    <property type="entry name" value="EAL_dom"/>
</dbReference>